<dbReference type="Proteomes" id="UP000585258">
    <property type="component" value="Unassembled WGS sequence"/>
</dbReference>
<name>A0A7X0SDV8_9CLOT</name>
<dbReference type="EMBL" id="JACKWY010000008">
    <property type="protein sequence ID" value="MBB6715729.1"/>
    <property type="molecule type" value="Genomic_DNA"/>
</dbReference>
<evidence type="ECO:0000313" key="3">
    <source>
        <dbReference type="Proteomes" id="UP000585258"/>
    </source>
</evidence>
<proteinExistence type="predicted"/>
<dbReference type="AlphaFoldDB" id="A0A7X0SDV8"/>
<evidence type="ECO:0000313" key="2">
    <source>
        <dbReference type="EMBL" id="MBB6715729.1"/>
    </source>
</evidence>
<evidence type="ECO:0000256" key="1">
    <source>
        <dbReference type="SAM" id="MobiDB-lite"/>
    </source>
</evidence>
<sequence>MKKKLRTSKKFNIENGLIIILISSLVVVFSLEIVQTKAQAKNITNLTTETNKKDKDKDKNNKSTPITTVDTEVIEKPITNDVPVKPENPGVNNVPSQQNLYPEDDSSTNWKPSKPVPTPESTPAPTPEPAPTPQATPAP</sequence>
<feature type="compositionally biased region" description="Basic and acidic residues" evidence="1">
    <location>
        <begin position="50"/>
        <end position="61"/>
    </location>
</feature>
<feature type="compositionally biased region" description="Pro residues" evidence="1">
    <location>
        <begin position="114"/>
        <end position="139"/>
    </location>
</feature>
<feature type="compositionally biased region" description="Polar residues" evidence="1">
    <location>
        <begin position="90"/>
        <end position="100"/>
    </location>
</feature>
<reference evidence="2 3" key="1">
    <citation type="submission" date="2020-08" db="EMBL/GenBank/DDBJ databases">
        <title>Clostridia isolated from Swiss meat.</title>
        <authorList>
            <person name="Wambui J."/>
            <person name="Stevens M.J.A."/>
            <person name="Stephan R."/>
        </authorList>
    </citation>
    <scope>NUCLEOTIDE SEQUENCE [LARGE SCALE GENOMIC DNA]</scope>
    <source>
        <strain evidence="2 3">CM001</strain>
    </source>
</reference>
<organism evidence="2 3">
    <name type="scientific">Clostridium gasigenes</name>
    <dbReference type="NCBI Taxonomy" id="94869"/>
    <lineage>
        <taxon>Bacteria</taxon>
        <taxon>Bacillati</taxon>
        <taxon>Bacillota</taxon>
        <taxon>Clostridia</taxon>
        <taxon>Eubacteriales</taxon>
        <taxon>Clostridiaceae</taxon>
        <taxon>Clostridium</taxon>
    </lineage>
</organism>
<gene>
    <name evidence="2" type="ORF">H7E68_13540</name>
</gene>
<accession>A0A7X0SDV8</accession>
<feature type="compositionally biased region" description="Polar residues" evidence="1">
    <location>
        <begin position="39"/>
        <end position="49"/>
    </location>
</feature>
<feature type="region of interest" description="Disordered" evidence="1">
    <location>
        <begin position="39"/>
        <end position="139"/>
    </location>
</feature>
<comment type="caution">
    <text evidence="2">The sequence shown here is derived from an EMBL/GenBank/DDBJ whole genome shotgun (WGS) entry which is preliminary data.</text>
</comment>
<protein>
    <submittedName>
        <fullName evidence="2">Uncharacterized protein</fullName>
    </submittedName>
</protein>
<dbReference type="RefSeq" id="WP_185164929.1">
    <property type="nucleotide sequence ID" value="NZ_JACKWY010000008.1"/>
</dbReference>